<dbReference type="Proteomes" id="UP000747542">
    <property type="component" value="Unassembled WGS sequence"/>
</dbReference>
<gene>
    <name evidence="2" type="ORF">Hamer_G028882</name>
</gene>
<keyword evidence="3" id="KW-1185">Reference proteome</keyword>
<dbReference type="EMBL" id="JAHLQT010017173">
    <property type="protein sequence ID" value="KAG7169359.1"/>
    <property type="molecule type" value="Genomic_DNA"/>
</dbReference>
<comment type="caution">
    <text evidence="2">The sequence shown here is derived from an EMBL/GenBank/DDBJ whole genome shotgun (WGS) entry which is preliminary data.</text>
</comment>
<sequence>MAGYLTYLTWVLLLALCYTPAPAHSENLGLSRGHGNRHVRQALEEASYFYDGGVDATNPSTILTNMRKGTEFYNTLSQLINSVTQFIWTDIVLIA</sequence>
<keyword evidence="1" id="KW-0732">Signal</keyword>
<reference evidence="2" key="1">
    <citation type="journal article" date="2021" name="Sci. Adv.">
        <title>The American lobster genome reveals insights on longevity, neural, and immune adaptations.</title>
        <authorList>
            <person name="Polinski J.M."/>
            <person name="Zimin A.V."/>
            <person name="Clark K.F."/>
            <person name="Kohn A.B."/>
            <person name="Sadowski N."/>
            <person name="Timp W."/>
            <person name="Ptitsyn A."/>
            <person name="Khanna P."/>
            <person name="Romanova D.Y."/>
            <person name="Williams P."/>
            <person name="Greenwood S.J."/>
            <person name="Moroz L.L."/>
            <person name="Walt D.R."/>
            <person name="Bodnar A.G."/>
        </authorList>
    </citation>
    <scope>NUCLEOTIDE SEQUENCE</scope>
    <source>
        <strain evidence="2">GMGI-L3</strain>
    </source>
</reference>
<feature type="chain" id="PRO_5035310714" evidence="1">
    <location>
        <begin position="26"/>
        <end position="95"/>
    </location>
</feature>
<name>A0A8J5KJ00_HOMAM</name>
<accession>A0A8J5KJ00</accession>
<evidence type="ECO:0000313" key="2">
    <source>
        <dbReference type="EMBL" id="KAG7169359.1"/>
    </source>
</evidence>
<organism evidence="2 3">
    <name type="scientific">Homarus americanus</name>
    <name type="common">American lobster</name>
    <dbReference type="NCBI Taxonomy" id="6706"/>
    <lineage>
        <taxon>Eukaryota</taxon>
        <taxon>Metazoa</taxon>
        <taxon>Ecdysozoa</taxon>
        <taxon>Arthropoda</taxon>
        <taxon>Crustacea</taxon>
        <taxon>Multicrustacea</taxon>
        <taxon>Malacostraca</taxon>
        <taxon>Eumalacostraca</taxon>
        <taxon>Eucarida</taxon>
        <taxon>Decapoda</taxon>
        <taxon>Pleocyemata</taxon>
        <taxon>Astacidea</taxon>
        <taxon>Nephropoidea</taxon>
        <taxon>Nephropidae</taxon>
        <taxon>Homarus</taxon>
    </lineage>
</organism>
<feature type="signal peptide" evidence="1">
    <location>
        <begin position="1"/>
        <end position="25"/>
    </location>
</feature>
<evidence type="ECO:0000313" key="3">
    <source>
        <dbReference type="Proteomes" id="UP000747542"/>
    </source>
</evidence>
<feature type="non-terminal residue" evidence="2">
    <location>
        <position position="1"/>
    </location>
</feature>
<proteinExistence type="predicted"/>
<evidence type="ECO:0000256" key="1">
    <source>
        <dbReference type="SAM" id="SignalP"/>
    </source>
</evidence>
<protein>
    <submittedName>
        <fullName evidence="2">Uncharacterized protein</fullName>
    </submittedName>
</protein>
<dbReference type="AlphaFoldDB" id="A0A8J5KJ00"/>